<dbReference type="Gene3D" id="3.60.40.10">
    <property type="entry name" value="PPM-type phosphatase domain"/>
    <property type="match status" value="1"/>
</dbReference>
<dbReference type="PANTHER" id="PTHR43156">
    <property type="entry name" value="STAGE II SPORULATION PROTEIN E-RELATED"/>
    <property type="match status" value="1"/>
</dbReference>
<reference evidence="5 6" key="1">
    <citation type="submission" date="2024-09" db="EMBL/GenBank/DDBJ databases">
        <authorList>
            <person name="Lee S.D."/>
        </authorList>
    </citation>
    <scope>NUCLEOTIDE SEQUENCE [LARGE SCALE GENOMIC DNA]</scope>
    <source>
        <strain evidence="5 6">N1-1</strain>
    </source>
</reference>
<dbReference type="Pfam" id="PF01590">
    <property type="entry name" value="GAF"/>
    <property type="match status" value="1"/>
</dbReference>
<dbReference type="InterPro" id="IPR001932">
    <property type="entry name" value="PPM-type_phosphatase-like_dom"/>
</dbReference>
<proteinExistence type="predicted"/>
<dbReference type="PANTHER" id="PTHR43156:SF2">
    <property type="entry name" value="STAGE II SPORULATION PROTEIN E"/>
    <property type="match status" value="1"/>
</dbReference>
<feature type="domain" description="GAF" evidence="3">
    <location>
        <begin position="52"/>
        <end position="226"/>
    </location>
</feature>
<dbReference type="SMART" id="SM00065">
    <property type="entry name" value="GAF"/>
    <property type="match status" value="1"/>
</dbReference>
<dbReference type="RefSeq" id="WP_380517591.1">
    <property type="nucleotide sequence ID" value="NZ_JBHEZX010000023.1"/>
</dbReference>
<dbReference type="SMART" id="SM00331">
    <property type="entry name" value="PP2C_SIG"/>
    <property type="match status" value="1"/>
</dbReference>
<dbReference type="Proteomes" id="UP001592582">
    <property type="component" value="Unassembled WGS sequence"/>
</dbReference>
<evidence type="ECO:0000259" key="3">
    <source>
        <dbReference type="SMART" id="SM00065"/>
    </source>
</evidence>
<dbReference type="EMBL" id="JBHEZX010000023">
    <property type="protein sequence ID" value="MFC1414281.1"/>
    <property type="molecule type" value="Genomic_DNA"/>
</dbReference>
<protein>
    <submittedName>
        <fullName evidence="5">PP2C family protein-serine/threonine phosphatase</fullName>
        <ecNumber evidence="5">3.1.3.16</ecNumber>
    </submittedName>
</protein>
<comment type="caution">
    <text evidence="5">The sequence shown here is derived from an EMBL/GenBank/DDBJ whole genome shotgun (WGS) entry which is preliminary data.</text>
</comment>
<sequence length="459" mass="48382">MRSEGPGTDPGEAEALPAPGSAGAVALRALLADRARLALLDEAAEGIGTSLDLEATCAELARFAVPRFADLASVEILPPEALPTGLTLGSGPLRARRTALEAVPALRRRLADPVPPGGWVRHRSGCPTSQCLESGQVFLGHQRPGGADGQGARPEQHASCEAGAGAGSGSVLVVPLRARGRLIGVLSLLRSAQGTPFDEDDTVTVQAVADRAARSIDNARRHALAQDLTMELQRALLAEPGSPHANLELASRYLPCGMSAMVGGDWFETIRLSFGRTLLVIGDVMGHGVEAAVDMNAYRTLLRYVAATDLPPHRILRQLDHLTSQSDATRPATCLLALVEPARHRCTFASAGHLPPTLLRPDGPAQLLAVPTGPPLGTGLGDYQAVVYSLDPEQVLLLYTDGLVERRTEDIDDSLARLTRLRRLPGGEPLEDLLDQVLATVAPAAPDDDIAVLAARIRV</sequence>
<feature type="domain" description="PPM-type phosphatase" evidence="4">
    <location>
        <begin position="244"/>
        <end position="457"/>
    </location>
</feature>
<name>A0ABV6VKS1_9ACTN</name>
<dbReference type="SUPFAM" id="SSF55781">
    <property type="entry name" value="GAF domain-like"/>
    <property type="match status" value="1"/>
</dbReference>
<dbReference type="InterPro" id="IPR003018">
    <property type="entry name" value="GAF"/>
</dbReference>
<dbReference type="Pfam" id="PF07228">
    <property type="entry name" value="SpoIIE"/>
    <property type="match status" value="1"/>
</dbReference>
<dbReference type="EC" id="3.1.3.16" evidence="5"/>
<organism evidence="5 6">
    <name type="scientific">Streptacidiphilus alkalitolerans</name>
    <dbReference type="NCBI Taxonomy" id="3342712"/>
    <lineage>
        <taxon>Bacteria</taxon>
        <taxon>Bacillati</taxon>
        <taxon>Actinomycetota</taxon>
        <taxon>Actinomycetes</taxon>
        <taxon>Kitasatosporales</taxon>
        <taxon>Streptomycetaceae</taxon>
        <taxon>Streptacidiphilus</taxon>
    </lineage>
</organism>
<gene>
    <name evidence="5" type="ORF">ACEZDG_33965</name>
</gene>
<evidence type="ECO:0000256" key="2">
    <source>
        <dbReference type="SAM" id="MobiDB-lite"/>
    </source>
</evidence>
<dbReference type="InterPro" id="IPR036457">
    <property type="entry name" value="PPM-type-like_dom_sf"/>
</dbReference>
<evidence type="ECO:0000313" key="6">
    <source>
        <dbReference type="Proteomes" id="UP001592582"/>
    </source>
</evidence>
<dbReference type="GO" id="GO:0004722">
    <property type="term" value="F:protein serine/threonine phosphatase activity"/>
    <property type="evidence" value="ECO:0007669"/>
    <property type="project" value="UniProtKB-EC"/>
</dbReference>
<dbReference type="InterPro" id="IPR029016">
    <property type="entry name" value="GAF-like_dom_sf"/>
</dbReference>
<dbReference type="SUPFAM" id="SSF81606">
    <property type="entry name" value="PP2C-like"/>
    <property type="match status" value="1"/>
</dbReference>
<dbReference type="Gene3D" id="3.30.450.40">
    <property type="match status" value="1"/>
</dbReference>
<keyword evidence="1 5" id="KW-0378">Hydrolase</keyword>
<feature type="region of interest" description="Disordered" evidence="2">
    <location>
        <begin position="142"/>
        <end position="166"/>
    </location>
</feature>
<dbReference type="InterPro" id="IPR052016">
    <property type="entry name" value="Bact_Sigma-Reg"/>
</dbReference>
<evidence type="ECO:0000259" key="4">
    <source>
        <dbReference type="SMART" id="SM00331"/>
    </source>
</evidence>
<keyword evidence="6" id="KW-1185">Reference proteome</keyword>
<accession>A0ABV6VKS1</accession>
<evidence type="ECO:0000313" key="5">
    <source>
        <dbReference type="EMBL" id="MFC1414281.1"/>
    </source>
</evidence>
<evidence type="ECO:0000256" key="1">
    <source>
        <dbReference type="ARBA" id="ARBA00022801"/>
    </source>
</evidence>